<dbReference type="EMBL" id="ODYU01009336">
    <property type="protein sequence ID" value="SOQ53690.1"/>
    <property type="molecule type" value="Genomic_DNA"/>
</dbReference>
<sequence length="122" mass="14214">MLLEEKKKKTIVTIELWARSQNIKIKSFRQLGPQSHEEVLKYRIVTRKERKKGCKCNCRARDLGFDSRVEQKYLLLGTFRFSENYSTESGNVPGSKYYNDVLYTIHVQFNALISITIACTTT</sequence>
<organism evidence="1">
    <name type="scientific">Spodoptera frugiperda</name>
    <name type="common">Fall armyworm</name>
    <dbReference type="NCBI Taxonomy" id="7108"/>
    <lineage>
        <taxon>Eukaryota</taxon>
        <taxon>Metazoa</taxon>
        <taxon>Ecdysozoa</taxon>
        <taxon>Arthropoda</taxon>
        <taxon>Hexapoda</taxon>
        <taxon>Insecta</taxon>
        <taxon>Pterygota</taxon>
        <taxon>Neoptera</taxon>
        <taxon>Endopterygota</taxon>
        <taxon>Lepidoptera</taxon>
        <taxon>Glossata</taxon>
        <taxon>Ditrysia</taxon>
        <taxon>Noctuoidea</taxon>
        <taxon>Noctuidae</taxon>
        <taxon>Amphipyrinae</taxon>
        <taxon>Spodoptera</taxon>
    </lineage>
</organism>
<evidence type="ECO:0000313" key="1">
    <source>
        <dbReference type="EMBL" id="SOQ53690.1"/>
    </source>
</evidence>
<gene>
    <name evidence="1" type="ORF">SFRICE_032341</name>
</gene>
<proteinExistence type="predicted"/>
<protein>
    <submittedName>
        <fullName evidence="1">SFRICE_032341</fullName>
    </submittedName>
</protein>
<reference evidence="1" key="1">
    <citation type="submission" date="2016-07" db="EMBL/GenBank/DDBJ databases">
        <authorList>
            <person name="Bretaudeau A."/>
        </authorList>
    </citation>
    <scope>NUCLEOTIDE SEQUENCE</scope>
    <source>
        <strain evidence="1">Rice</strain>
        <tissue evidence="1">Whole body</tissue>
    </source>
</reference>
<accession>A0A2H1WKS9</accession>
<dbReference type="AlphaFoldDB" id="A0A2H1WKS9"/>
<name>A0A2H1WKS9_SPOFR</name>